<evidence type="ECO:0000313" key="3">
    <source>
        <dbReference type="EMBL" id="RDZ29169.1"/>
    </source>
</evidence>
<feature type="chain" id="PRO_5016943658" description="Phosphodiester glycosidase domain-containing protein" evidence="1">
    <location>
        <begin position="22"/>
        <end position="234"/>
    </location>
</feature>
<dbReference type="InterPro" id="IPR018711">
    <property type="entry name" value="NAGPA"/>
</dbReference>
<dbReference type="RefSeq" id="WP_115858604.1">
    <property type="nucleotide sequence ID" value="NZ_QTSU01000001.1"/>
</dbReference>
<sequence>MKLLARALIALAALFGAAAPAREPRYTVLRVDTRSEDLRLFLRDDQGKPLLQLKRLDAWLRSRGQSLRFAMNAGMYEPDYSPVGLLVIDGQELAPLNLREGEGNFYLKPNGVFLLGAQGPRVIESSRYPAQAQGVRLATQSGPLLLQGGAIHPRLGPDSKSRHVRNGVGVDGPIAYFVISDEPVTLYEFARHFRDVLHCSDALYLDGAISTLRAPALKRRGSGAKLGPMIGVVE</sequence>
<dbReference type="AlphaFoldDB" id="A0A371K5F9"/>
<proteinExistence type="predicted"/>
<dbReference type="Pfam" id="PF09992">
    <property type="entry name" value="NAGPA"/>
    <property type="match status" value="1"/>
</dbReference>
<keyword evidence="4" id="KW-1185">Reference proteome</keyword>
<keyword evidence="1" id="KW-0732">Signal</keyword>
<accession>A0A371K5F9</accession>
<evidence type="ECO:0000256" key="1">
    <source>
        <dbReference type="SAM" id="SignalP"/>
    </source>
</evidence>
<protein>
    <recommendedName>
        <fullName evidence="2">Phosphodiester glycosidase domain-containing protein</fullName>
    </recommendedName>
</protein>
<dbReference type="OrthoDB" id="5515706at2"/>
<dbReference type="Proteomes" id="UP000264492">
    <property type="component" value="Unassembled WGS sequence"/>
</dbReference>
<evidence type="ECO:0000259" key="2">
    <source>
        <dbReference type="Pfam" id="PF09992"/>
    </source>
</evidence>
<comment type="caution">
    <text evidence="3">The sequence shown here is derived from an EMBL/GenBank/DDBJ whole genome shotgun (WGS) entry which is preliminary data.</text>
</comment>
<feature type="domain" description="Phosphodiester glycosidase" evidence="2">
    <location>
        <begin position="68"/>
        <end position="212"/>
    </location>
</feature>
<gene>
    <name evidence="3" type="ORF">DX914_08775</name>
</gene>
<feature type="signal peptide" evidence="1">
    <location>
        <begin position="1"/>
        <end position="21"/>
    </location>
</feature>
<organism evidence="3 4">
    <name type="scientific">Lysobacter silvisoli</name>
    <dbReference type="NCBI Taxonomy" id="2293254"/>
    <lineage>
        <taxon>Bacteria</taxon>
        <taxon>Pseudomonadati</taxon>
        <taxon>Pseudomonadota</taxon>
        <taxon>Gammaproteobacteria</taxon>
        <taxon>Lysobacterales</taxon>
        <taxon>Lysobacteraceae</taxon>
        <taxon>Lysobacter</taxon>
    </lineage>
</organism>
<reference evidence="3 4" key="1">
    <citation type="submission" date="2018-08" db="EMBL/GenBank/DDBJ databases">
        <title>Lysobacter sp. zong2l5, whole genome shotgun sequence.</title>
        <authorList>
            <person name="Zhang X."/>
            <person name="Feng G."/>
            <person name="Zhu H."/>
        </authorList>
    </citation>
    <scope>NUCLEOTIDE SEQUENCE [LARGE SCALE GENOMIC DNA]</scope>
    <source>
        <strain evidence="4">zong2l5</strain>
    </source>
</reference>
<evidence type="ECO:0000313" key="4">
    <source>
        <dbReference type="Proteomes" id="UP000264492"/>
    </source>
</evidence>
<dbReference type="EMBL" id="QTSU01000001">
    <property type="protein sequence ID" value="RDZ29169.1"/>
    <property type="molecule type" value="Genomic_DNA"/>
</dbReference>
<name>A0A371K5F9_9GAMM</name>